<dbReference type="Proteomes" id="UP000509545">
    <property type="component" value="Chromosome"/>
</dbReference>
<accession>A0A6N1CNQ2</accession>
<gene>
    <name evidence="1" type="ORF">GN234_03100</name>
</gene>
<dbReference type="RefSeq" id="WP_176687854.1">
    <property type="nucleotide sequence ID" value="NZ_CP048810.1"/>
</dbReference>
<dbReference type="EMBL" id="CP048810">
    <property type="protein sequence ID" value="QKS80991.1"/>
    <property type="molecule type" value="Genomic_DNA"/>
</dbReference>
<keyword evidence="2" id="KW-1185">Reference proteome</keyword>
<dbReference type="KEGG" id="pbz:GN234_03100"/>
<proteinExistence type="predicted"/>
<reference evidence="1 2" key="1">
    <citation type="submission" date="2020-02" db="EMBL/GenBank/DDBJ databases">
        <authorList>
            <person name="Liang J."/>
        </authorList>
    </citation>
    <scope>NUCLEOTIDE SEQUENCE [LARGE SCALE GENOMIC DNA]</scope>
    <source>
        <strain evidence="1 2">L22-9</strain>
    </source>
</reference>
<organism evidence="1 2">
    <name type="scientific">Pseudomonas bijieensis</name>
    <dbReference type="NCBI Taxonomy" id="2681983"/>
    <lineage>
        <taxon>Bacteria</taxon>
        <taxon>Pseudomonadati</taxon>
        <taxon>Pseudomonadota</taxon>
        <taxon>Gammaproteobacteria</taxon>
        <taxon>Pseudomonadales</taxon>
        <taxon>Pseudomonadaceae</taxon>
        <taxon>Pseudomonas</taxon>
    </lineage>
</organism>
<dbReference type="AlphaFoldDB" id="A0A6N1CNQ2"/>
<evidence type="ECO:0000313" key="1">
    <source>
        <dbReference type="EMBL" id="QKS80991.1"/>
    </source>
</evidence>
<name>A0A6N1CNQ2_9PSED</name>
<sequence length="92" mass="10356">MKMGESQGKTIHQKLGRLIELNQDIGLRYRLSCELMEDPGVADCLRFLGELDHLALQYGFSPSEIIALLNAEDKERVIERSEPAGSEPQMKP</sequence>
<evidence type="ECO:0000313" key="2">
    <source>
        <dbReference type="Proteomes" id="UP000509545"/>
    </source>
</evidence>
<protein>
    <submittedName>
        <fullName evidence="1">Uncharacterized protein</fullName>
    </submittedName>
</protein>